<feature type="domain" description="DDE-1" evidence="1">
    <location>
        <begin position="98"/>
        <end position="267"/>
    </location>
</feature>
<dbReference type="AlphaFoldDB" id="A0A5J4W2J0"/>
<evidence type="ECO:0000313" key="2">
    <source>
        <dbReference type="EMBL" id="KAA6388673.1"/>
    </source>
</evidence>
<dbReference type="Pfam" id="PF03184">
    <property type="entry name" value="DDE_1"/>
    <property type="match status" value="1"/>
</dbReference>
<proteinExistence type="predicted"/>
<sequence>MPSRRWAQQLIHNSVKLNALKPTEVDHSRILASNQQNLTKVFNLLKEPYLKHKYPIGCINNLDETSLLVKKLSSVAFRICFIDQDFIPTQSLQLITSSATLLCVAADSFAFPSAQIFPQTLNLSSIKDFNNKQFLTFQNLNGWMTKQIFRYLMLTFYIPAIVERRKEFIGAERSLLMLNGQGSRLSIDVWKKCQENNIDGIVFLSLTTYLIQALDRGINAVYKQKLQKHAIMIKVYHDMEIMIQPFIDSIIQSAQCTLTVKTIKNGFKQLATVPLNNIKFSNNYLNIPQHGQLLKKKQGNSHTKKEKD</sequence>
<protein>
    <recommendedName>
        <fullName evidence="1">DDE-1 domain-containing protein</fullName>
    </recommendedName>
</protein>
<evidence type="ECO:0000259" key="1">
    <source>
        <dbReference type="Pfam" id="PF03184"/>
    </source>
</evidence>
<accession>A0A5J4W2J0</accession>
<name>A0A5J4W2J0_9EUKA</name>
<comment type="caution">
    <text evidence="2">The sequence shown here is derived from an EMBL/GenBank/DDBJ whole genome shotgun (WGS) entry which is preliminary data.</text>
</comment>
<dbReference type="InterPro" id="IPR004875">
    <property type="entry name" value="DDE_SF_endonuclease_dom"/>
</dbReference>
<organism evidence="2 3">
    <name type="scientific">Streblomastix strix</name>
    <dbReference type="NCBI Taxonomy" id="222440"/>
    <lineage>
        <taxon>Eukaryota</taxon>
        <taxon>Metamonada</taxon>
        <taxon>Preaxostyla</taxon>
        <taxon>Oxymonadida</taxon>
        <taxon>Streblomastigidae</taxon>
        <taxon>Streblomastix</taxon>
    </lineage>
</organism>
<dbReference type="EMBL" id="SNRW01003889">
    <property type="protein sequence ID" value="KAA6388673.1"/>
    <property type="molecule type" value="Genomic_DNA"/>
</dbReference>
<reference evidence="2 3" key="1">
    <citation type="submission" date="2019-03" db="EMBL/GenBank/DDBJ databases">
        <title>Single cell metagenomics reveals metabolic interactions within the superorganism composed of flagellate Streblomastix strix and complex community of Bacteroidetes bacteria on its surface.</title>
        <authorList>
            <person name="Treitli S.C."/>
            <person name="Kolisko M."/>
            <person name="Husnik F."/>
            <person name="Keeling P."/>
            <person name="Hampl V."/>
        </authorList>
    </citation>
    <scope>NUCLEOTIDE SEQUENCE [LARGE SCALE GENOMIC DNA]</scope>
    <source>
        <strain evidence="2">ST1C</strain>
    </source>
</reference>
<dbReference type="GO" id="GO:0003676">
    <property type="term" value="F:nucleic acid binding"/>
    <property type="evidence" value="ECO:0007669"/>
    <property type="project" value="InterPro"/>
</dbReference>
<gene>
    <name evidence="2" type="ORF">EZS28_015800</name>
</gene>
<evidence type="ECO:0000313" key="3">
    <source>
        <dbReference type="Proteomes" id="UP000324800"/>
    </source>
</evidence>
<dbReference type="Proteomes" id="UP000324800">
    <property type="component" value="Unassembled WGS sequence"/>
</dbReference>